<evidence type="ECO:0000256" key="2">
    <source>
        <dbReference type="SAM" id="Phobius"/>
    </source>
</evidence>
<proteinExistence type="predicted"/>
<keyword evidence="2" id="KW-1133">Transmembrane helix</keyword>
<keyword evidence="2" id="KW-0472">Membrane</keyword>
<gene>
    <name evidence="3" type="ORF">EJ04DRAFT_294404</name>
</gene>
<evidence type="ECO:0000313" key="4">
    <source>
        <dbReference type="Proteomes" id="UP000799444"/>
    </source>
</evidence>
<keyword evidence="4" id="KW-1185">Reference proteome</keyword>
<accession>A0A9P4RAH5</accession>
<evidence type="ECO:0000256" key="1">
    <source>
        <dbReference type="SAM" id="MobiDB-lite"/>
    </source>
</evidence>
<feature type="region of interest" description="Disordered" evidence="1">
    <location>
        <begin position="67"/>
        <end position="107"/>
    </location>
</feature>
<keyword evidence="2" id="KW-0812">Transmembrane</keyword>
<dbReference type="Proteomes" id="UP000799444">
    <property type="component" value="Unassembled WGS sequence"/>
</dbReference>
<dbReference type="EMBL" id="ML996103">
    <property type="protein sequence ID" value="KAF2739777.1"/>
    <property type="molecule type" value="Genomic_DNA"/>
</dbReference>
<comment type="caution">
    <text evidence="3">The sequence shown here is derived from an EMBL/GenBank/DDBJ whole genome shotgun (WGS) entry which is preliminary data.</text>
</comment>
<sequence>MSNTHSFLSRLASMFSLLLRTCQYLFVTFHTGSIDIGFLITKLALYFGDFHRKNQIVYTHDRLATVDSGSGSRTLKRLSPVEERGTTWNNPDQESRVLHPSINGDSR</sequence>
<organism evidence="3 4">
    <name type="scientific">Polyplosphaeria fusca</name>
    <dbReference type="NCBI Taxonomy" id="682080"/>
    <lineage>
        <taxon>Eukaryota</taxon>
        <taxon>Fungi</taxon>
        <taxon>Dikarya</taxon>
        <taxon>Ascomycota</taxon>
        <taxon>Pezizomycotina</taxon>
        <taxon>Dothideomycetes</taxon>
        <taxon>Pleosporomycetidae</taxon>
        <taxon>Pleosporales</taxon>
        <taxon>Tetraplosphaeriaceae</taxon>
        <taxon>Polyplosphaeria</taxon>
    </lineage>
</organism>
<protein>
    <submittedName>
        <fullName evidence="3">Uncharacterized protein</fullName>
    </submittedName>
</protein>
<feature type="transmembrane region" description="Helical" evidence="2">
    <location>
        <begin position="24"/>
        <end position="45"/>
    </location>
</feature>
<reference evidence="3" key="1">
    <citation type="journal article" date="2020" name="Stud. Mycol.">
        <title>101 Dothideomycetes genomes: a test case for predicting lifestyles and emergence of pathogens.</title>
        <authorList>
            <person name="Haridas S."/>
            <person name="Albert R."/>
            <person name="Binder M."/>
            <person name="Bloem J."/>
            <person name="Labutti K."/>
            <person name="Salamov A."/>
            <person name="Andreopoulos B."/>
            <person name="Baker S."/>
            <person name="Barry K."/>
            <person name="Bills G."/>
            <person name="Bluhm B."/>
            <person name="Cannon C."/>
            <person name="Castanera R."/>
            <person name="Culley D."/>
            <person name="Daum C."/>
            <person name="Ezra D."/>
            <person name="Gonzalez J."/>
            <person name="Henrissat B."/>
            <person name="Kuo A."/>
            <person name="Liang C."/>
            <person name="Lipzen A."/>
            <person name="Lutzoni F."/>
            <person name="Magnuson J."/>
            <person name="Mondo S."/>
            <person name="Nolan M."/>
            <person name="Ohm R."/>
            <person name="Pangilinan J."/>
            <person name="Park H.-J."/>
            <person name="Ramirez L."/>
            <person name="Alfaro M."/>
            <person name="Sun H."/>
            <person name="Tritt A."/>
            <person name="Yoshinaga Y."/>
            <person name="Zwiers L.-H."/>
            <person name="Turgeon B."/>
            <person name="Goodwin S."/>
            <person name="Spatafora J."/>
            <person name="Crous P."/>
            <person name="Grigoriev I."/>
        </authorList>
    </citation>
    <scope>NUCLEOTIDE SEQUENCE</scope>
    <source>
        <strain evidence="3">CBS 125425</strain>
    </source>
</reference>
<dbReference type="AlphaFoldDB" id="A0A9P4RAH5"/>
<evidence type="ECO:0000313" key="3">
    <source>
        <dbReference type="EMBL" id="KAF2739777.1"/>
    </source>
</evidence>
<name>A0A9P4RAH5_9PLEO</name>